<reference evidence="2 3" key="1">
    <citation type="submission" date="2021-05" db="EMBL/GenBank/DDBJ databases">
        <title>Genome Assembly of Synthetic Allotetraploid Brassica napus Reveals Homoeologous Exchanges between Subgenomes.</title>
        <authorList>
            <person name="Davis J.T."/>
        </authorList>
    </citation>
    <scope>NUCLEOTIDE SEQUENCE [LARGE SCALE GENOMIC DNA]</scope>
    <source>
        <strain evidence="3">cv. Da-Ae</strain>
        <tissue evidence="2">Seedling</tissue>
    </source>
</reference>
<protein>
    <submittedName>
        <fullName evidence="2">Uncharacterized protein</fullName>
    </submittedName>
</protein>
<evidence type="ECO:0000313" key="2">
    <source>
        <dbReference type="EMBL" id="KAH0908022.1"/>
    </source>
</evidence>
<proteinExistence type="predicted"/>
<dbReference type="Proteomes" id="UP000824890">
    <property type="component" value="Unassembled WGS sequence"/>
</dbReference>
<sequence>MMDGDQDNIRQVEEHDDGSCQDISPAVMNKLSAEITEEISPSQHERWRDLVFDIQLRPQENDFLRANGYFTPPLPCRKGSTSLPWQVLESEDALDPSVLPRQE</sequence>
<evidence type="ECO:0000313" key="3">
    <source>
        <dbReference type="Proteomes" id="UP000824890"/>
    </source>
</evidence>
<organism evidence="2 3">
    <name type="scientific">Brassica napus</name>
    <name type="common">Rape</name>
    <dbReference type="NCBI Taxonomy" id="3708"/>
    <lineage>
        <taxon>Eukaryota</taxon>
        <taxon>Viridiplantae</taxon>
        <taxon>Streptophyta</taxon>
        <taxon>Embryophyta</taxon>
        <taxon>Tracheophyta</taxon>
        <taxon>Spermatophyta</taxon>
        <taxon>Magnoliopsida</taxon>
        <taxon>eudicotyledons</taxon>
        <taxon>Gunneridae</taxon>
        <taxon>Pentapetalae</taxon>
        <taxon>rosids</taxon>
        <taxon>malvids</taxon>
        <taxon>Brassicales</taxon>
        <taxon>Brassicaceae</taxon>
        <taxon>Brassiceae</taxon>
        <taxon>Brassica</taxon>
    </lineage>
</organism>
<name>A0ABQ8BT88_BRANA</name>
<keyword evidence="3" id="KW-1185">Reference proteome</keyword>
<comment type="caution">
    <text evidence="2">The sequence shown here is derived from an EMBL/GenBank/DDBJ whole genome shotgun (WGS) entry which is preliminary data.</text>
</comment>
<gene>
    <name evidence="2" type="ORF">HID58_039849</name>
</gene>
<dbReference type="EMBL" id="JAGKQM010000010">
    <property type="protein sequence ID" value="KAH0908022.1"/>
    <property type="molecule type" value="Genomic_DNA"/>
</dbReference>
<accession>A0ABQ8BT88</accession>
<evidence type="ECO:0000256" key="1">
    <source>
        <dbReference type="SAM" id="MobiDB-lite"/>
    </source>
</evidence>
<feature type="region of interest" description="Disordered" evidence="1">
    <location>
        <begin position="1"/>
        <end position="23"/>
    </location>
</feature>